<reference evidence="1" key="1">
    <citation type="submission" date="2019-10" db="EMBL/GenBank/DDBJ databases">
        <title>Metagenomic sequencing of thiosulfate-disproportionating enrichment culture.</title>
        <authorList>
            <person name="Umezawa K."/>
            <person name="Kojima H."/>
            <person name="Fukui M."/>
        </authorList>
    </citation>
    <scope>NUCLEOTIDE SEQUENCE</scope>
    <source>
        <strain evidence="1">45J</strain>
    </source>
</reference>
<accession>A0A5J4KYX2</accession>
<dbReference type="EMBL" id="BLAB01000001">
    <property type="protein sequence ID" value="GER92683.1"/>
    <property type="molecule type" value="Genomic_DNA"/>
</dbReference>
<proteinExistence type="predicted"/>
<dbReference type="AlphaFoldDB" id="A0A5J4KYX2"/>
<comment type="caution">
    <text evidence="1">The sequence shown here is derived from an EMBL/GenBank/DDBJ whole genome shotgun (WGS) entry which is preliminary data.</text>
</comment>
<gene>
    <name evidence="1" type="ORF">A45J_0401</name>
</gene>
<sequence length="742" mass="82071">MMNYEQIRGKLSQMLPSMYILEMHDDHVICEKDGGGYCKVEYSVSDDGAVTMKEPVEVMREYVPVKTQAAMTFIAAVDTPKGQTGHTWRVQVIKYGLGLDGRINWPREPLVAALGKFDGARVFALMDAQHRTGKDADKSVRELVGWISNPTDTGTGIEADFHILSAASWLHDMAKEAFDRGKADLIGFSVDINALTTKKLVAGKKVLEPVKIIDVEVDVVHRPTNDGRFLELVAAAQAGEPENKDKEDNMFKKLLAAMKTQFPHMGADIEALEAKGDAVTEDDISKLMAAVAVTTKTEGGNAEAKKILHETRLTACSIILDAELKSSGLPEISQQKIRKQFDGIVFEPEKLTAAIKDEKEYLDKITGSGRPSGLGDLRIEVQGEPERLQAAMDKMFGVKVDSKYDDVPTFESIKAAYVKLTGDTEVRGYADRPERLTAAFTSATFSYVLGNTLYRRMIQDYRESPDFGANLLISTRRNATDFRSLESVRISYFGDLPDITPETVDYPDLGTLSDEKVDYALNQKGGTITITRRMIINDDMGAINKIVSRLPRAARRTLAKRIWNKLINNATYKGDSKAVFHADHGNLGSSALSYSSVDAADKALHNMTEPGSNEVLGLKGKVLVIPRDLKATAIGLNQSRLIPGSTNNDANPVFQMFGENNENIFVNPFMTDPNDWMLIADPRDVEIIEVAFLNGQEAPEMFVADNPAVGQFFVADKIQYKIRHEYEAEIVDYRGVYKAVVV</sequence>
<organism evidence="1">
    <name type="scientific">hot springs metagenome</name>
    <dbReference type="NCBI Taxonomy" id="433727"/>
    <lineage>
        <taxon>unclassified sequences</taxon>
        <taxon>metagenomes</taxon>
        <taxon>ecological metagenomes</taxon>
    </lineage>
</organism>
<name>A0A5J4KYX2_9ZZZZ</name>
<dbReference type="Pfam" id="PF25209">
    <property type="entry name" value="Phage_capsid_4"/>
    <property type="match status" value="1"/>
</dbReference>
<protein>
    <recommendedName>
        <fullName evidence="2">Bacteriophage Mu GpT domain-containing protein</fullName>
    </recommendedName>
</protein>
<evidence type="ECO:0008006" key="2">
    <source>
        <dbReference type="Google" id="ProtNLM"/>
    </source>
</evidence>
<evidence type="ECO:0000313" key="1">
    <source>
        <dbReference type="EMBL" id="GER92683.1"/>
    </source>
</evidence>